<dbReference type="GeneID" id="127143933"/>
<feature type="region of interest" description="Disordered" evidence="1">
    <location>
        <begin position="181"/>
        <end position="231"/>
    </location>
</feature>
<gene>
    <name evidence="3" type="primary">LOC127143933</name>
</gene>
<feature type="region of interest" description="Disordered" evidence="1">
    <location>
        <begin position="1"/>
        <end position="84"/>
    </location>
</feature>
<organism evidence="2 3">
    <name type="scientific">Cucumis melo</name>
    <name type="common">Muskmelon</name>
    <dbReference type="NCBI Taxonomy" id="3656"/>
    <lineage>
        <taxon>Eukaryota</taxon>
        <taxon>Viridiplantae</taxon>
        <taxon>Streptophyta</taxon>
        <taxon>Embryophyta</taxon>
        <taxon>Tracheophyta</taxon>
        <taxon>Spermatophyta</taxon>
        <taxon>Magnoliopsida</taxon>
        <taxon>eudicotyledons</taxon>
        <taxon>Gunneridae</taxon>
        <taxon>Pentapetalae</taxon>
        <taxon>rosids</taxon>
        <taxon>fabids</taxon>
        <taxon>Cucurbitales</taxon>
        <taxon>Cucurbitaceae</taxon>
        <taxon>Benincaseae</taxon>
        <taxon>Cucumis</taxon>
    </lineage>
</organism>
<dbReference type="Proteomes" id="UP001652600">
    <property type="component" value="Chromosome 11"/>
</dbReference>
<feature type="compositionally biased region" description="Polar residues" evidence="1">
    <location>
        <begin position="70"/>
        <end position="80"/>
    </location>
</feature>
<protein>
    <submittedName>
        <fullName evidence="3">Uncharacterized protein LOC127143933</fullName>
    </submittedName>
</protein>
<name>A0ABM3KBP9_CUCME</name>
<feature type="compositionally biased region" description="Polar residues" evidence="1">
    <location>
        <begin position="50"/>
        <end position="62"/>
    </location>
</feature>
<evidence type="ECO:0000313" key="2">
    <source>
        <dbReference type="Proteomes" id="UP001652600"/>
    </source>
</evidence>
<dbReference type="RefSeq" id="XP_050935194.1">
    <property type="nucleotide sequence ID" value="XM_051079237.1"/>
</dbReference>
<accession>A0ABM3KBP9</accession>
<evidence type="ECO:0000256" key="1">
    <source>
        <dbReference type="SAM" id="MobiDB-lite"/>
    </source>
</evidence>
<keyword evidence="2" id="KW-1185">Reference proteome</keyword>
<feature type="compositionally biased region" description="Polar residues" evidence="1">
    <location>
        <begin position="203"/>
        <end position="213"/>
    </location>
</feature>
<proteinExistence type="predicted"/>
<reference evidence="3" key="1">
    <citation type="submission" date="2025-08" db="UniProtKB">
        <authorList>
            <consortium name="RefSeq"/>
        </authorList>
    </citation>
    <scope>IDENTIFICATION</scope>
    <source>
        <tissue evidence="3">Stem</tissue>
    </source>
</reference>
<sequence>MVNTRKGSYMVKSSKDEPAAQVSSPSVQKVKMRGRQFKSTPPRRPYQLPSEKSQAEVSSRLSESVPETVASLNPVSSGTHVPNVPETLVSDMDSDDLDDVPLAQLLKKTTVPEESSSTKGVFIPTFGIQHTSNVQHGPSVHSPSVRSPLSKPLPSKANIAHAFVPGDVSAAAQVRIDVHNDEDELDPPKPNVHSEEFPPAADNNPTASPTSPASLDIPVESQPAKRKSQQNRWNILSSRGECLVLEFCDPTEGLFHRGLSMVYLQLLLVSNMSFPSSHASSVSAAFGTFLYRICDDDKVDTGAFIYIQLLRHVGSFGVKIPIALPWFSSLLLHLNTIVITASNASKPDPKTLSLSYRLFHGSHVLDIDHDVHPYRGPLIFDTSD</sequence>
<evidence type="ECO:0000313" key="3">
    <source>
        <dbReference type="RefSeq" id="XP_050935194.1"/>
    </source>
</evidence>